<feature type="region of interest" description="Disordered" evidence="1">
    <location>
        <begin position="1"/>
        <end position="101"/>
    </location>
</feature>
<proteinExistence type="predicted"/>
<dbReference type="AlphaFoldDB" id="A0A182IJR1"/>
<evidence type="ECO:0000256" key="1">
    <source>
        <dbReference type="SAM" id="MobiDB-lite"/>
    </source>
</evidence>
<dbReference type="VEuPathDB" id="VectorBase:AATE000466"/>
<organism evidence="2">
    <name type="scientific">Anopheles atroparvus</name>
    <name type="common">European mosquito</name>
    <dbReference type="NCBI Taxonomy" id="41427"/>
    <lineage>
        <taxon>Eukaryota</taxon>
        <taxon>Metazoa</taxon>
        <taxon>Ecdysozoa</taxon>
        <taxon>Arthropoda</taxon>
        <taxon>Hexapoda</taxon>
        <taxon>Insecta</taxon>
        <taxon>Pterygota</taxon>
        <taxon>Neoptera</taxon>
        <taxon>Endopterygota</taxon>
        <taxon>Diptera</taxon>
        <taxon>Nematocera</taxon>
        <taxon>Culicoidea</taxon>
        <taxon>Culicidae</taxon>
        <taxon>Anophelinae</taxon>
        <taxon>Anopheles</taxon>
    </lineage>
</organism>
<sequence>MSPAWVLPYPSPSATTSDERKRLVGGDEDEDDDEDDEEPGEGEVLDWGRCAAGSDGGGDDGDDSGSCFTTISEASRVRMSSHLHGNQPPEKDKARGGKSNR</sequence>
<accession>A0A182IJR1</accession>
<name>A0A182IJR1_ANOAO</name>
<protein>
    <submittedName>
        <fullName evidence="2">Uncharacterized protein</fullName>
    </submittedName>
</protein>
<dbReference type="EnsemblMetazoa" id="AATE000466-RA">
    <property type="protein sequence ID" value="AATE000466-PA.1"/>
    <property type="gene ID" value="AATE000466"/>
</dbReference>
<evidence type="ECO:0000313" key="2">
    <source>
        <dbReference type="EnsemblMetazoa" id="AATE000466-PA.1"/>
    </source>
</evidence>
<feature type="compositionally biased region" description="Acidic residues" evidence="1">
    <location>
        <begin position="26"/>
        <end position="44"/>
    </location>
</feature>
<reference evidence="2" key="1">
    <citation type="submission" date="2022-08" db="UniProtKB">
        <authorList>
            <consortium name="EnsemblMetazoa"/>
        </authorList>
    </citation>
    <scope>IDENTIFICATION</scope>
    <source>
        <strain evidence="2">EBRO</strain>
    </source>
</reference>